<comment type="similarity">
    <text evidence="2">Belongs to the ODC antizyme family.</text>
</comment>
<comment type="subunit">
    <text evidence="3">Interacts with ODC and thereby sterically blocks ODC homodimerization.</text>
</comment>
<dbReference type="Proteomes" id="UP000462212">
    <property type="component" value="Unassembled WGS sequence"/>
</dbReference>
<dbReference type="EMBL" id="QGMJ01001349">
    <property type="protein sequence ID" value="TVY31663.1"/>
    <property type="molecule type" value="Genomic_DNA"/>
</dbReference>
<feature type="region of interest" description="Disordered" evidence="6">
    <location>
        <begin position="1"/>
        <end position="20"/>
    </location>
</feature>
<keyword evidence="8" id="KW-1185">Reference proteome</keyword>
<feature type="compositionally biased region" description="Low complexity" evidence="6">
    <location>
        <begin position="1"/>
        <end position="15"/>
    </location>
</feature>
<protein>
    <recommendedName>
        <fullName evidence="4">Ornithine decarboxylase antizyme</fullName>
    </recommendedName>
</protein>
<dbReference type="InterPro" id="IPR038581">
    <property type="entry name" value="ODC_AZ_sf"/>
</dbReference>
<evidence type="ECO:0000256" key="3">
    <source>
        <dbReference type="ARBA" id="ARBA00011486"/>
    </source>
</evidence>
<dbReference type="Pfam" id="PF02100">
    <property type="entry name" value="ODC_AZ"/>
    <property type="match status" value="1"/>
</dbReference>
<dbReference type="InterPro" id="IPR002993">
    <property type="entry name" value="ODC_AZ"/>
</dbReference>
<dbReference type="GO" id="GO:0005634">
    <property type="term" value="C:nucleus"/>
    <property type="evidence" value="ECO:0007669"/>
    <property type="project" value="TreeGrafter"/>
</dbReference>
<dbReference type="PANTHER" id="PTHR10279">
    <property type="entry name" value="ORNITHINE DECARBOXYLASE ANTIZYME"/>
    <property type="match status" value="1"/>
</dbReference>
<name>A0A8H8RB46_9HELO</name>
<feature type="region of interest" description="Disordered" evidence="6">
    <location>
        <begin position="48"/>
        <end position="103"/>
    </location>
</feature>
<dbReference type="GO" id="GO:0005737">
    <property type="term" value="C:cytoplasm"/>
    <property type="evidence" value="ECO:0007669"/>
    <property type="project" value="TreeGrafter"/>
</dbReference>
<dbReference type="AlphaFoldDB" id="A0A8H8RB46"/>
<evidence type="ECO:0000256" key="6">
    <source>
        <dbReference type="SAM" id="MobiDB-lite"/>
    </source>
</evidence>
<dbReference type="GO" id="GO:0045732">
    <property type="term" value="P:positive regulation of protein catabolic process"/>
    <property type="evidence" value="ECO:0007669"/>
    <property type="project" value="TreeGrafter"/>
</dbReference>
<comment type="caution">
    <text evidence="7">The sequence shown here is derived from an EMBL/GenBank/DDBJ whole genome shotgun (WGS) entry which is preliminary data.</text>
</comment>
<proteinExistence type="inferred from homology"/>
<organism evidence="7 8">
    <name type="scientific">Lachnellula subtilissima</name>
    <dbReference type="NCBI Taxonomy" id="602034"/>
    <lineage>
        <taxon>Eukaryota</taxon>
        <taxon>Fungi</taxon>
        <taxon>Dikarya</taxon>
        <taxon>Ascomycota</taxon>
        <taxon>Pezizomycotina</taxon>
        <taxon>Leotiomycetes</taxon>
        <taxon>Helotiales</taxon>
        <taxon>Lachnaceae</taxon>
        <taxon>Lachnellula</taxon>
    </lineage>
</organism>
<sequence>MSPSKNNGHSSSSNRNGEDVVRQANVLASAYIVDASARLTGFHYSTTGAAEPSGGPEVLRDQGLPSPPSSPPLAALTSANEITLSKSNKRDNDHGRKSRGHKGAAYTIREECERLFCGTMKGVFLGEEGTLCNGSFGMGMDMDNYNNMNMHMNDSPPNDGGMDGYFATTTGINGKRQNIDAWIEVWDYAGGCSFRGFVGGDGENKSLFAFFDSAVIGRDLKQGLMALIELAESVFAVNQVVICVDRSASVQENERKAFLKSLRWVGFELVSLDLWAGELDVSSERWLFLGMEV</sequence>
<dbReference type="Gene3D" id="3.40.630.60">
    <property type="match status" value="1"/>
</dbReference>
<dbReference type="InterPro" id="IPR016181">
    <property type="entry name" value="Acyl_CoA_acyltransferase"/>
</dbReference>
<evidence type="ECO:0000313" key="8">
    <source>
        <dbReference type="Proteomes" id="UP000462212"/>
    </source>
</evidence>
<evidence type="ECO:0000256" key="2">
    <source>
        <dbReference type="ARBA" id="ARBA00008796"/>
    </source>
</evidence>
<accession>A0A8H8RB46</accession>
<dbReference type="GO" id="GO:0075523">
    <property type="term" value="P:viral translational frameshifting"/>
    <property type="evidence" value="ECO:0007669"/>
    <property type="project" value="UniProtKB-KW"/>
</dbReference>
<dbReference type="OrthoDB" id="5959761at2759"/>
<keyword evidence="5" id="KW-0688">Ribosomal frameshifting</keyword>
<reference evidence="7 8" key="1">
    <citation type="submission" date="2018-05" db="EMBL/GenBank/DDBJ databases">
        <title>Genome sequencing and assembly of the regulated plant pathogen Lachnellula willkommii and related sister species for the development of diagnostic species identification markers.</title>
        <authorList>
            <person name="Giroux E."/>
            <person name="Bilodeau G."/>
        </authorList>
    </citation>
    <scope>NUCLEOTIDE SEQUENCE [LARGE SCALE GENOMIC DNA]</scope>
    <source>
        <strain evidence="7 8">CBS 197.66</strain>
    </source>
</reference>
<evidence type="ECO:0000256" key="1">
    <source>
        <dbReference type="ARBA" id="ARBA00002307"/>
    </source>
</evidence>
<dbReference type="PANTHER" id="PTHR10279:SF10">
    <property type="entry name" value="ORNITHINE DECARBOXYLASE ANTIZYME"/>
    <property type="match status" value="1"/>
</dbReference>
<dbReference type="SUPFAM" id="SSF55729">
    <property type="entry name" value="Acyl-CoA N-acyltransferases (Nat)"/>
    <property type="match status" value="1"/>
</dbReference>
<evidence type="ECO:0000256" key="5">
    <source>
        <dbReference type="ARBA" id="ARBA00022758"/>
    </source>
</evidence>
<evidence type="ECO:0000313" key="7">
    <source>
        <dbReference type="EMBL" id="TVY31663.1"/>
    </source>
</evidence>
<evidence type="ECO:0000256" key="4">
    <source>
        <dbReference type="ARBA" id="ARBA00017712"/>
    </source>
</evidence>
<comment type="function">
    <text evidence="1">Ornithine decarboxylase (ODC) antizyme protein that negatively regulates ODC activity and intracellular polyamine biosynthesis in response to increased intracellular polyamine levels. Binds to ODC monomers, inhibiting the assembly of the functional ODC homodimer, and targets the monomers for ubiquitin-independent proteolytic destruction by the 26S proteasome.</text>
</comment>
<dbReference type="GO" id="GO:0008073">
    <property type="term" value="F:ornithine decarboxylase inhibitor activity"/>
    <property type="evidence" value="ECO:0007669"/>
    <property type="project" value="InterPro"/>
</dbReference>
<gene>
    <name evidence="7" type="ORF">LSUB1_G008661</name>
</gene>